<dbReference type="PANTHER" id="PTHR30153">
    <property type="entry name" value="REPLICATIVE DNA HELICASE DNAB"/>
    <property type="match status" value="1"/>
</dbReference>
<evidence type="ECO:0000256" key="8">
    <source>
        <dbReference type="ARBA" id="ARBA00023125"/>
    </source>
</evidence>
<feature type="domain" description="SF4 helicase" evidence="13">
    <location>
        <begin position="179"/>
        <end position="453"/>
    </location>
</feature>
<evidence type="ECO:0000256" key="6">
    <source>
        <dbReference type="ARBA" id="ARBA00022806"/>
    </source>
</evidence>
<evidence type="ECO:0000256" key="5">
    <source>
        <dbReference type="ARBA" id="ARBA00022801"/>
    </source>
</evidence>
<accession>A0AAW4VZS1</accession>
<organism evidence="14 15">
    <name type="scientific">Agathobaculum butyriciproducens</name>
    <dbReference type="NCBI Taxonomy" id="1628085"/>
    <lineage>
        <taxon>Bacteria</taxon>
        <taxon>Bacillati</taxon>
        <taxon>Bacillota</taxon>
        <taxon>Clostridia</taxon>
        <taxon>Eubacteriales</taxon>
        <taxon>Butyricicoccaceae</taxon>
        <taxon>Agathobaculum</taxon>
    </lineage>
</organism>
<evidence type="ECO:0000256" key="4">
    <source>
        <dbReference type="ARBA" id="ARBA00022741"/>
    </source>
</evidence>
<dbReference type="GO" id="GO:0043139">
    <property type="term" value="F:5'-3' DNA helicase activity"/>
    <property type="evidence" value="ECO:0007669"/>
    <property type="project" value="UniProtKB-EC"/>
</dbReference>
<keyword evidence="9" id="KW-0413">Isomerase</keyword>
<dbReference type="GO" id="GO:0042802">
    <property type="term" value="F:identical protein binding"/>
    <property type="evidence" value="ECO:0007669"/>
    <property type="project" value="UniProtKB-ARBA"/>
</dbReference>
<dbReference type="InterPro" id="IPR016136">
    <property type="entry name" value="DNA_helicase_N/primase_C"/>
</dbReference>
<dbReference type="InterPro" id="IPR007694">
    <property type="entry name" value="DNA_helicase_DnaB-like_C"/>
</dbReference>
<comment type="function">
    <text evidence="12">The main replicative DNA helicase, it participates in initiation and elongation during chromosome replication. Travels ahead of the DNA replisome, separating dsDNA into templates for DNA synthesis. A processive ATP-dependent 5'-3' DNA helicase it has DNA-dependent ATPase activity.</text>
</comment>
<dbReference type="FunFam" id="3.40.50.300:FF:000076">
    <property type="entry name" value="Replicative DNA helicase"/>
    <property type="match status" value="1"/>
</dbReference>
<protein>
    <recommendedName>
        <fullName evidence="11 12">Replicative DNA helicase</fullName>
        <ecNumber evidence="11 12">5.6.2.3</ecNumber>
    </recommendedName>
</protein>
<dbReference type="SUPFAM" id="SSF48024">
    <property type="entry name" value="N-terminal domain of DnaB helicase"/>
    <property type="match status" value="1"/>
</dbReference>
<evidence type="ECO:0000256" key="10">
    <source>
        <dbReference type="ARBA" id="ARBA00048954"/>
    </source>
</evidence>
<keyword evidence="3 12" id="KW-0235">DNA replication</keyword>
<evidence type="ECO:0000256" key="1">
    <source>
        <dbReference type="ARBA" id="ARBA00008428"/>
    </source>
</evidence>
<dbReference type="PROSITE" id="PS51199">
    <property type="entry name" value="SF4_HELICASE"/>
    <property type="match status" value="1"/>
</dbReference>
<dbReference type="Gene3D" id="1.10.860.10">
    <property type="entry name" value="DNAb Helicase, Chain A"/>
    <property type="match status" value="1"/>
</dbReference>
<dbReference type="GO" id="GO:0006269">
    <property type="term" value="P:DNA replication, synthesis of primer"/>
    <property type="evidence" value="ECO:0007669"/>
    <property type="project" value="UniProtKB-UniRule"/>
</dbReference>
<name>A0AAW4VZS1_9FIRM</name>
<dbReference type="InterPro" id="IPR036185">
    <property type="entry name" value="DNA_heli_DnaB-like_N_sf"/>
</dbReference>
<comment type="caution">
    <text evidence="14">The sequence shown here is derived from an EMBL/GenBank/DDBJ whole genome shotgun (WGS) entry which is preliminary data.</text>
</comment>
<dbReference type="GO" id="GO:0005829">
    <property type="term" value="C:cytosol"/>
    <property type="evidence" value="ECO:0007669"/>
    <property type="project" value="TreeGrafter"/>
</dbReference>
<evidence type="ECO:0000256" key="12">
    <source>
        <dbReference type="RuleBase" id="RU362085"/>
    </source>
</evidence>
<dbReference type="Pfam" id="PF00772">
    <property type="entry name" value="DnaB"/>
    <property type="match status" value="1"/>
</dbReference>
<dbReference type="CDD" id="cd00984">
    <property type="entry name" value="DnaB_C"/>
    <property type="match status" value="1"/>
</dbReference>
<evidence type="ECO:0000256" key="9">
    <source>
        <dbReference type="ARBA" id="ARBA00023235"/>
    </source>
</evidence>
<dbReference type="RefSeq" id="WP_188886039.1">
    <property type="nucleotide sequence ID" value="NZ_DBEZDI010000012.1"/>
</dbReference>
<dbReference type="Proteomes" id="UP001298753">
    <property type="component" value="Unassembled WGS sequence"/>
</dbReference>
<dbReference type="GO" id="GO:1990077">
    <property type="term" value="C:primosome complex"/>
    <property type="evidence" value="ECO:0007669"/>
    <property type="project" value="UniProtKB-UniRule"/>
</dbReference>
<evidence type="ECO:0000256" key="7">
    <source>
        <dbReference type="ARBA" id="ARBA00022840"/>
    </source>
</evidence>
<dbReference type="NCBIfam" id="NF004384">
    <property type="entry name" value="PRK05748.1"/>
    <property type="match status" value="1"/>
</dbReference>
<dbReference type="InterPro" id="IPR007692">
    <property type="entry name" value="DNA_helicase_DnaB"/>
</dbReference>
<dbReference type="GO" id="GO:0016787">
    <property type="term" value="F:hydrolase activity"/>
    <property type="evidence" value="ECO:0007669"/>
    <property type="project" value="UniProtKB-KW"/>
</dbReference>
<dbReference type="SMART" id="SM00382">
    <property type="entry name" value="AAA"/>
    <property type="match status" value="1"/>
</dbReference>
<dbReference type="InterPro" id="IPR003593">
    <property type="entry name" value="AAA+_ATPase"/>
</dbReference>
<dbReference type="SUPFAM" id="SSF52540">
    <property type="entry name" value="P-loop containing nucleoside triphosphate hydrolases"/>
    <property type="match status" value="1"/>
</dbReference>
<dbReference type="Gene3D" id="3.40.50.300">
    <property type="entry name" value="P-loop containing nucleotide triphosphate hydrolases"/>
    <property type="match status" value="1"/>
</dbReference>
<dbReference type="GO" id="GO:0005524">
    <property type="term" value="F:ATP binding"/>
    <property type="evidence" value="ECO:0007669"/>
    <property type="project" value="UniProtKB-UniRule"/>
</dbReference>
<evidence type="ECO:0000259" key="13">
    <source>
        <dbReference type="PROSITE" id="PS51199"/>
    </source>
</evidence>
<gene>
    <name evidence="14" type="primary">dnaB</name>
    <name evidence="14" type="ORF">LKD22_03055</name>
</gene>
<keyword evidence="15" id="KW-1185">Reference proteome</keyword>
<reference evidence="14 15" key="1">
    <citation type="submission" date="2021-10" db="EMBL/GenBank/DDBJ databases">
        <title>Anaerobic single-cell dispensing facilitates the cultivation of human gut bacteria.</title>
        <authorList>
            <person name="Afrizal A."/>
        </authorList>
    </citation>
    <scope>NUCLEOTIDE SEQUENCE [LARGE SCALE GENOMIC DNA]</scope>
    <source>
        <strain evidence="14 15">CLA-AA-H270</strain>
    </source>
</reference>
<comment type="similarity">
    <text evidence="1 12">Belongs to the helicase family. DnaB subfamily.</text>
</comment>
<keyword evidence="4 12" id="KW-0547">Nucleotide-binding</keyword>
<evidence type="ECO:0000256" key="11">
    <source>
        <dbReference type="NCBIfam" id="TIGR00665"/>
    </source>
</evidence>
<keyword evidence="8 12" id="KW-0238">DNA-binding</keyword>
<proteinExistence type="inferred from homology"/>
<keyword evidence="5 12" id="KW-0378">Hydrolase</keyword>
<comment type="catalytic activity">
    <reaction evidence="10 12">
        <text>ATP + H2O = ADP + phosphate + H(+)</text>
        <dbReference type="Rhea" id="RHEA:13065"/>
        <dbReference type="ChEBI" id="CHEBI:15377"/>
        <dbReference type="ChEBI" id="CHEBI:15378"/>
        <dbReference type="ChEBI" id="CHEBI:30616"/>
        <dbReference type="ChEBI" id="CHEBI:43474"/>
        <dbReference type="ChEBI" id="CHEBI:456216"/>
        <dbReference type="EC" id="5.6.2.3"/>
    </reaction>
</comment>
<dbReference type="EC" id="5.6.2.3" evidence="11 12"/>
<dbReference type="EMBL" id="JAJEPX010000005">
    <property type="protein sequence ID" value="MCC2176117.1"/>
    <property type="molecule type" value="Genomic_DNA"/>
</dbReference>
<dbReference type="PANTHER" id="PTHR30153:SF2">
    <property type="entry name" value="REPLICATIVE DNA HELICASE"/>
    <property type="match status" value="1"/>
</dbReference>
<dbReference type="InterPro" id="IPR027417">
    <property type="entry name" value="P-loop_NTPase"/>
</dbReference>
<dbReference type="AlphaFoldDB" id="A0AAW4VZS1"/>
<dbReference type="GeneID" id="98660951"/>
<dbReference type="InterPro" id="IPR007693">
    <property type="entry name" value="DNA_helicase_DnaB-like_N"/>
</dbReference>
<evidence type="ECO:0000313" key="15">
    <source>
        <dbReference type="Proteomes" id="UP001298753"/>
    </source>
</evidence>
<dbReference type="GO" id="GO:0003677">
    <property type="term" value="F:DNA binding"/>
    <property type="evidence" value="ECO:0007669"/>
    <property type="project" value="UniProtKB-UniRule"/>
</dbReference>
<evidence type="ECO:0000256" key="2">
    <source>
        <dbReference type="ARBA" id="ARBA00022515"/>
    </source>
</evidence>
<dbReference type="NCBIfam" id="TIGR00665">
    <property type="entry name" value="DnaB"/>
    <property type="match status" value="1"/>
</dbReference>
<keyword evidence="2 12" id="KW-0639">Primosome</keyword>
<dbReference type="Pfam" id="PF03796">
    <property type="entry name" value="DnaB_C"/>
    <property type="match status" value="1"/>
</dbReference>
<keyword evidence="7 12" id="KW-0067">ATP-binding</keyword>
<sequence>MPDELLMRQVPQDLTAEQSLLGAMLVDPNCIPEVIEQVRADDFYAEENKRIFETIYSMFNGAQRIDPVTVLDMLTRMGYYDEAGGRAYLFQLMEVTPGARNVNEYVRIVRDKSLLRQLADAGSEIQQNALEAHGEASGIAELAEQRIYSIRQGREIKGLSRLSEVIADLYTELDERARSDSEIPGMSTGFHALDTALTGLNKSDLILIAARPGMGKTAFALNVALNAAKASVKNKERGDKKGTGVCVFQLEMGKEQLASRFLSSEALIESQKLKTGNLDGDDWVKIARASGVLAGLNIYVDDNPAITVAEIKAKCRRLGDELGLIVIDYLQLMHVGGRHMDNRVQEVAEISRSLKIMAKELNVPVVCLSQLSRASEQRSDKRPMLSDLRESGAIEQDADIVMFIYRDDYYDDESENKNIAEIIIAKNRHGATGTIELQWVGQYTTFSNPDRIHEE</sequence>
<keyword evidence="6 12" id="KW-0347">Helicase</keyword>
<evidence type="ECO:0000313" key="14">
    <source>
        <dbReference type="EMBL" id="MCC2176117.1"/>
    </source>
</evidence>
<evidence type="ECO:0000256" key="3">
    <source>
        <dbReference type="ARBA" id="ARBA00022705"/>
    </source>
</evidence>